<dbReference type="EMBL" id="LR796184">
    <property type="protein sequence ID" value="CAB4124428.1"/>
    <property type="molecule type" value="Genomic_DNA"/>
</dbReference>
<accession>A0A6J5KQ15</accession>
<reference evidence="1" key="1">
    <citation type="submission" date="2020-04" db="EMBL/GenBank/DDBJ databases">
        <authorList>
            <person name="Chiriac C."/>
            <person name="Salcher M."/>
            <person name="Ghai R."/>
            <person name="Kavagutti S V."/>
        </authorList>
    </citation>
    <scope>NUCLEOTIDE SEQUENCE</scope>
</reference>
<organism evidence="1">
    <name type="scientific">uncultured Caudovirales phage</name>
    <dbReference type="NCBI Taxonomy" id="2100421"/>
    <lineage>
        <taxon>Viruses</taxon>
        <taxon>Duplodnaviria</taxon>
        <taxon>Heunggongvirae</taxon>
        <taxon>Uroviricota</taxon>
        <taxon>Caudoviricetes</taxon>
        <taxon>Peduoviridae</taxon>
        <taxon>Maltschvirus</taxon>
        <taxon>Maltschvirus maltsch</taxon>
    </lineage>
</organism>
<sequence>MADTPIKYIVKEKSLIGNELHEAGAEVVLPEGTLPAENLEAICARGEAKKAEYVESNAKRVALMKANFADSSAGDTAALSKAIGAAVAEAIAAQASEGVALKARIAELEAAAVKGSKKTAPDLA</sequence>
<evidence type="ECO:0000313" key="1">
    <source>
        <dbReference type="EMBL" id="CAB4124428.1"/>
    </source>
</evidence>
<name>A0A6J5KQ15_9CAUD</name>
<protein>
    <submittedName>
        <fullName evidence="1">Uncharacterized protein</fullName>
    </submittedName>
</protein>
<gene>
    <name evidence="1" type="ORF">UFOVP61_2</name>
</gene>
<proteinExistence type="predicted"/>